<keyword evidence="1" id="KW-0732">Signal</keyword>
<dbReference type="SUPFAM" id="SSF56300">
    <property type="entry name" value="Metallo-dependent phosphatases"/>
    <property type="match status" value="1"/>
</dbReference>
<dbReference type="PANTHER" id="PTHR43143:SF1">
    <property type="entry name" value="SERINE_THREONINE-PROTEIN PHOSPHATASE CPPED1"/>
    <property type="match status" value="1"/>
</dbReference>
<evidence type="ECO:0008006" key="7">
    <source>
        <dbReference type="Google" id="ProtNLM"/>
    </source>
</evidence>
<gene>
    <name evidence="5" type="ORF">CKA38_10445</name>
</gene>
<protein>
    <recommendedName>
        <fullName evidence="7">Metallophosphoesterase</fullName>
    </recommendedName>
</protein>
<feature type="domain" description="Calcineurin-like phosphoesterase" evidence="2">
    <location>
        <begin position="181"/>
        <end position="329"/>
    </location>
</feature>
<feature type="chain" id="PRO_5016081322" description="Metallophosphoesterase" evidence="1">
    <location>
        <begin position="32"/>
        <end position="515"/>
    </location>
</feature>
<dbReference type="GO" id="GO:0016787">
    <property type="term" value="F:hydrolase activity"/>
    <property type="evidence" value="ECO:0007669"/>
    <property type="project" value="InterPro"/>
</dbReference>
<dbReference type="Gene3D" id="3.60.21.10">
    <property type="match status" value="1"/>
</dbReference>
<dbReference type="RefSeq" id="WP_108825420.1">
    <property type="nucleotide sequence ID" value="NZ_CP023004.1"/>
</dbReference>
<dbReference type="InterPro" id="IPR032285">
    <property type="entry name" value="Metallophos_N"/>
</dbReference>
<evidence type="ECO:0000313" key="6">
    <source>
        <dbReference type="Proteomes" id="UP000244896"/>
    </source>
</evidence>
<evidence type="ECO:0000256" key="1">
    <source>
        <dbReference type="SAM" id="SignalP"/>
    </source>
</evidence>
<dbReference type="SUPFAM" id="SSF49464">
    <property type="entry name" value="Carboxypeptidase regulatory domain-like"/>
    <property type="match status" value="1"/>
</dbReference>
<proteinExistence type="predicted"/>
<feature type="signal peptide" evidence="1">
    <location>
        <begin position="1"/>
        <end position="31"/>
    </location>
</feature>
<dbReference type="PANTHER" id="PTHR43143">
    <property type="entry name" value="METALLOPHOSPHOESTERASE, CALCINEURIN SUPERFAMILY"/>
    <property type="match status" value="1"/>
</dbReference>
<dbReference type="EMBL" id="CP023004">
    <property type="protein sequence ID" value="AWI09609.1"/>
    <property type="molecule type" value="Genomic_DNA"/>
</dbReference>
<feature type="domain" description="Calcineurin-like phosphoesterase N-terminal" evidence="4">
    <location>
        <begin position="51"/>
        <end position="133"/>
    </location>
</feature>
<keyword evidence="6" id="KW-1185">Reference proteome</keyword>
<dbReference type="InterPro" id="IPR004843">
    <property type="entry name" value="Calcineurin-like_PHP"/>
</dbReference>
<sequence>MHKHHPTFQRARFLARIAAAFLVLAVGTVFASAKHPDIKPDAGMDLYGSIIDETGAPVVGVVVSDGFQCVATDARGVYQMKRNPKARMVYYSTPSEYEIHTQATAVKKGKGSSAVFHAKLDRRGKQKRFNFDLKKLPAPEKLFTLICVGDPQTSNDTNIVRYRNETVVDLYTFGKTSKLPCYAILLGDICSDAPQYHRTMRDYTGLTEIPYFAVIGNHDHEQAITDDYKASADFESVFGPVNFSFNRGDVHIIGMDDILYNGRTDYKSGFTDEQVEWLRQDLSFVPKDKIIVLGYHAPLYEGEAKNRAKLMKLFEGYAEVHLMAGHTHDHRNFFVKKPIEAYEHIHGTACGAWWRSTLNKDGAPNGYGVYTFNGNKVADWYFKATGYGRGYQMRMYPGDVTFGGKYSYKQGPNDVVVDVWNADPEWKIIAYENGIAVGPVRKLPRMVDAYAVGYHVGELGANSTGYETKSNQHLYVHTKRDPNARVEIRATDRFGVTYVVRELTTDLSRAGKYPR</sequence>
<dbReference type="KEGG" id="elut:CKA38_10445"/>
<dbReference type="InterPro" id="IPR008969">
    <property type="entry name" value="CarboxyPept-like_regulatory"/>
</dbReference>
<dbReference type="Proteomes" id="UP000244896">
    <property type="component" value="Chromosome"/>
</dbReference>
<dbReference type="InterPro" id="IPR029052">
    <property type="entry name" value="Metallo-depent_PP-like"/>
</dbReference>
<organism evidence="5 6">
    <name type="scientific">Ereboglobus luteus</name>
    <dbReference type="NCBI Taxonomy" id="1796921"/>
    <lineage>
        <taxon>Bacteria</taxon>
        <taxon>Pseudomonadati</taxon>
        <taxon>Verrucomicrobiota</taxon>
        <taxon>Opitutia</taxon>
        <taxon>Opitutales</taxon>
        <taxon>Opitutaceae</taxon>
        <taxon>Ereboglobus</taxon>
    </lineage>
</organism>
<dbReference type="Pfam" id="PF16371">
    <property type="entry name" value="MetallophosN"/>
    <property type="match status" value="1"/>
</dbReference>
<reference evidence="5 6" key="1">
    <citation type="journal article" date="2018" name="Syst. Appl. Microbiol.">
        <title>Ereboglobus luteus gen. nov. sp. nov. from cockroach guts, and new insights into the oxygen relationship of the genera Opitutus and Didymococcus (Verrucomicrobia: Opitutaceae).</title>
        <authorList>
            <person name="Tegtmeier D."/>
            <person name="Belitz A."/>
            <person name="Radek R."/>
            <person name="Heimerl T."/>
            <person name="Brune A."/>
        </authorList>
    </citation>
    <scope>NUCLEOTIDE SEQUENCE [LARGE SCALE GENOMIC DNA]</scope>
    <source>
        <strain evidence="5 6">Ho45</strain>
    </source>
</reference>
<evidence type="ECO:0000259" key="2">
    <source>
        <dbReference type="Pfam" id="PF00149"/>
    </source>
</evidence>
<dbReference type="AlphaFoldDB" id="A0A2U8E3X7"/>
<dbReference type="Pfam" id="PF00149">
    <property type="entry name" value="Metallophos"/>
    <property type="match status" value="1"/>
</dbReference>
<dbReference type="InterPro" id="IPR051918">
    <property type="entry name" value="STPP_CPPED1"/>
</dbReference>
<accession>A0A2U8E3X7</accession>
<dbReference type="OrthoDB" id="9776255at2"/>
<name>A0A2U8E3X7_9BACT</name>
<dbReference type="Pfam" id="PF16370">
    <property type="entry name" value="MetallophosC"/>
    <property type="match status" value="1"/>
</dbReference>
<evidence type="ECO:0000259" key="3">
    <source>
        <dbReference type="Pfam" id="PF16370"/>
    </source>
</evidence>
<feature type="domain" description="Calcineurin-like phosphoesterase C-terminal" evidence="3">
    <location>
        <begin position="343"/>
        <end position="498"/>
    </location>
</feature>
<evidence type="ECO:0000313" key="5">
    <source>
        <dbReference type="EMBL" id="AWI09609.1"/>
    </source>
</evidence>
<dbReference type="InterPro" id="IPR032288">
    <property type="entry name" value="Metallophos_C"/>
</dbReference>
<evidence type="ECO:0000259" key="4">
    <source>
        <dbReference type="Pfam" id="PF16371"/>
    </source>
</evidence>